<gene>
    <name evidence="1" type="ORF">PBS001_LOCUS6776</name>
</gene>
<organism evidence="1 2">
    <name type="scientific">Peronospora belbahrii</name>
    <dbReference type="NCBI Taxonomy" id="622444"/>
    <lineage>
        <taxon>Eukaryota</taxon>
        <taxon>Sar</taxon>
        <taxon>Stramenopiles</taxon>
        <taxon>Oomycota</taxon>
        <taxon>Peronosporomycetes</taxon>
        <taxon>Peronosporales</taxon>
        <taxon>Peronosporaceae</taxon>
        <taxon>Peronospora</taxon>
    </lineage>
</organism>
<evidence type="ECO:0000313" key="2">
    <source>
        <dbReference type="Proteomes" id="UP001158986"/>
    </source>
</evidence>
<comment type="caution">
    <text evidence="1">The sequence shown here is derived from an EMBL/GenBank/DDBJ whole genome shotgun (WGS) entry which is preliminary data.</text>
</comment>
<protein>
    <submittedName>
        <fullName evidence="1">Uncharacterized protein</fullName>
    </submittedName>
</protein>
<keyword evidence="2" id="KW-1185">Reference proteome</keyword>
<evidence type="ECO:0000313" key="1">
    <source>
        <dbReference type="EMBL" id="CAH0520285.1"/>
    </source>
</evidence>
<sequence>MPTVLTTRTLFRITTWAQNLLCPCNLRRRCRPSLTVVADRRHRRTLTLSLPGETKESHSKFIKQKSRMMLRNSPPRSTLGTQSLLIRHLVMQL</sequence>
<reference evidence="1 2" key="1">
    <citation type="submission" date="2021-11" db="EMBL/GenBank/DDBJ databases">
        <authorList>
            <person name="Islam A."/>
            <person name="Islam S."/>
            <person name="Flora M.S."/>
            <person name="Rahman M."/>
            <person name="Ziaur R.M."/>
            <person name="Epstein J.H."/>
            <person name="Hassan M."/>
            <person name="Klassen M."/>
            <person name="Woodard K."/>
            <person name="Webb A."/>
            <person name="Webby R.J."/>
            <person name="El Zowalaty M.E."/>
        </authorList>
    </citation>
    <scope>NUCLEOTIDE SEQUENCE [LARGE SCALE GENOMIC DNA]</scope>
    <source>
        <strain evidence="1">Pbs1</strain>
    </source>
</reference>
<dbReference type="EMBL" id="CAKLCB010000345">
    <property type="protein sequence ID" value="CAH0520285.1"/>
    <property type="molecule type" value="Genomic_DNA"/>
</dbReference>
<dbReference type="Proteomes" id="UP001158986">
    <property type="component" value="Unassembled WGS sequence"/>
</dbReference>
<proteinExistence type="predicted"/>
<name>A0ABN8D5H9_9STRA</name>
<accession>A0ABN8D5H9</accession>